<dbReference type="InterPro" id="IPR027266">
    <property type="entry name" value="TrmE/GcvT-like"/>
</dbReference>
<proteinExistence type="predicted"/>
<keyword evidence="6" id="KW-1185">Reference proteome</keyword>
<comment type="subcellular location">
    <subcellularLocation>
        <location evidence="1">Mitochondrion</location>
    </subcellularLocation>
</comment>
<evidence type="ECO:0000259" key="4">
    <source>
        <dbReference type="Pfam" id="PF25455"/>
    </source>
</evidence>
<protein>
    <recommendedName>
        <fullName evidence="4">CAF17 C-terminal domain-containing protein</fullName>
    </recommendedName>
</protein>
<evidence type="ECO:0000256" key="1">
    <source>
        <dbReference type="ARBA" id="ARBA00004173"/>
    </source>
</evidence>
<reference evidence="5 6" key="1">
    <citation type="submission" date="2024-02" db="EMBL/GenBank/DDBJ databases">
        <authorList>
            <person name="Daric V."/>
            <person name="Darras S."/>
        </authorList>
    </citation>
    <scope>NUCLEOTIDE SEQUENCE [LARGE SCALE GENOMIC DNA]</scope>
</reference>
<dbReference type="InterPro" id="IPR045179">
    <property type="entry name" value="YgfZ/GcvT"/>
</dbReference>
<feature type="domain" description="CAF17 C-terminal" evidence="4">
    <location>
        <begin position="262"/>
        <end position="332"/>
    </location>
</feature>
<sequence length="335" mass="37739">MTKLVNFCLLKNNLFLSAHKTLRQSLSIKQENFKLVTPLNHRAIIQIDGQQSIEFLQGLLTNDVTLLAKQKSMYAMMLNRNGRVLHDVLLYRSMSTTGSEILLECQSEDTESILKALKAYKLRKKVSFSPKQDYKLYQVHLDSRLKGIDDDKIQSQHLASDPSILLHRDKVVQISPDPRLTWLGWRVIATSQPCTDDLLGEPDGYHMLRYKLGIPEGSTDLPPGRCFPLEANIEFMNGISFNKGCYIGQELTARTHYTGVIRKRLMPFSILNHKDLSKDTKLFDSKGKSVGKVLATLCGTVGLALIRLDSQCKVLNTINGATVVPGKTAWWPPLE</sequence>
<gene>
    <name evidence="5" type="ORF">CVLEPA_LOCUS21361</name>
</gene>
<dbReference type="Pfam" id="PF25455">
    <property type="entry name" value="Beta-barrel_CAF17_C"/>
    <property type="match status" value="1"/>
</dbReference>
<name>A0ABP0GC55_CLALP</name>
<dbReference type="EMBL" id="CAWYQH010000108">
    <property type="protein sequence ID" value="CAK8689342.1"/>
    <property type="molecule type" value="Genomic_DNA"/>
</dbReference>
<dbReference type="NCBIfam" id="TIGR03317">
    <property type="entry name" value="ygfZ_signature"/>
    <property type="match status" value="1"/>
</dbReference>
<accession>A0ABP0GC55</accession>
<comment type="caution">
    <text evidence="5">The sequence shown here is derived from an EMBL/GenBank/DDBJ whole genome shotgun (WGS) entry which is preliminary data.</text>
</comment>
<evidence type="ECO:0000256" key="3">
    <source>
        <dbReference type="ARBA" id="ARBA00023128"/>
    </source>
</evidence>
<dbReference type="PANTHER" id="PTHR22602">
    <property type="entry name" value="TRANSFERASE CAF17, MITOCHONDRIAL-RELATED"/>
    <property type="match status" value="1"/>
</dbReference>
<dbReference type="Gene3D" id="3.30.1360.120">
    <property type="entry name" value="Probable tRNA modification gtpase trme, domain 1"/>
    <property type="match status" value="1"/>
</dbReference>
<evidence type="ECO:0000256" key="2">
    <source>
        <dbReference type="ARBA" id="ARBA00022946"/>
    </source>
</evidence>
<keyword evidence="2" id="KW-0809">Transit peptide</keyword>
<dbReference type="PANTHER" id="PTHR22602:SF0">
    <property type="entry name" value="TRANSFERASE CAF17, MITOCHONDRIAL-RELATED"/>
    <property type="match status" value="1"/>
</dbReference>
<dbReference type="SUPFAM" id="SSF103025">
    <property type="entry name" value="Folate-binding domain"/>
    <property type="match status" value="1"/>
</dbReference>
<organism evidence="5 6">
    <name type="scientific">Clavelina lepadiformis</name>
    <name type="common">Light-bulb sea squirt</name>
    <name type="synonym">Ascidia lepadiformis</name>
    <dbReference type="NCBI Taxonomy" id="159417"/>
    <lineage>
        <taxon>Eukaryota</taxon>
        <taxon>Metazoa</taxon>
        <taxon>Chordata</taxon>
        <taxon>Tunicata</taxon>
        <taxon>Ascidiacea</taxon>
        <taxon>Aplousobranchia</taxon>
        <taxon>Clavelinidae</taxon>
        <taxon>Clavelina</taxon>
    </lineage>
</organism>
<evidence type="ECO:0000313" key="6">
    <source>
        <dbReference type="Proteomes" id="UP001642483"/>
    </source>
</evidence>
<dbReference type="InterPro" id="IPR017703">
    <property type="entry name" value="YgfZ/GCV_T_CS"/>
</dbReference>
<dbReference type="Proteomes" id="UP001642483">
    <property type="component" value="Unassembled WGS sequence"/>
</dbReference>
<dbReference type="InterPro" id="IPR057460">
    <property type="entry name" value="CAF17_C"/>
</dbReference>
<evidence type="ECO:0000313" key="5">
    <source>
        <dbReference type="EMBL" id="CAK8689342.1"/>
    </source>
</evidence>
<keyword evidence="3" id="KW-0496">Mitochondrion</keyword>